<evidence type="ECO:0000256" key="2">
    <source>
        <dbReference type="ARBA" id="ARBA00011083"/>
    </source>
</evidence>
<keyword evidence="4" id="KW-0964">Secreted</keyword>
<dbReference type="EMBL" id="LR899010">
    <property type="protein sequence ID" value="CAD7082679.1"/>
    <property type="molecule type" value="Genomic_DNA"/>
</dbReference>
<evidence type="ECO:0000256" key="4">
    <source>
        <dbReference type="ARBA" id="ARBA00022525"/>
    </source>
</evidence>
<name>A0A7R8YUE5_HERIL</name>
<dbReference type="PANTHER" id="PTHR11315">
    <property type="entry name" value="PROTEASE FAMILY C26 GAMMA-GLUTAMYL HYDROLASE"/>
    <property type="match status" value="1"/>
</dbReference>
<dbReference type="PROSITE" id="PS51273">
    <property type="entry name" value="GATASE_TYPE_1"/>
    <property type="match status" value="1"/>
</dbReference>
<evidence type="ECO:0000256" key="3">
    <source>
        <dbReference type="ARBA" id="ARBA00012886"/>
    </source>
</evidence>
<dbReference type="PROSITE" id="PS51275">
    <property type="entry name" value="PEPTIDASE_C26_GGH"/>
    <property type="match status" value="1"/>
</dbReference>
<feature type="active site" description="Nucleophile" evidence="7 8">
    <location>
        <position position="116"/>
    </location>
</feature>
<evidence type="ECO:0000313" key="9">
    <source>
        <dbReference type="EMBL" id="CAD7082679.1"/>
    </source>
</evidence>
<evidence type="ECO:0000256" key="6">
    <source>
        <dbReference type="ARBA" id="ARBA00022801"/>
    </source>
</evidence>
<comment type="similarity">
    <text evidence="2">Belongs to the peptidase C26 family.</text>
</comment>
<dbReference type="EC" id="3.4.19.9" evidence="3 8"/>
<dbReference type="SUPFAM" id="SSF52317">
    <property type="entry name" value="Class I glutamine amidotransferase-like"/>
    <property type="match status" value="1"/>
</dbReference>
<evidence type="ECO:0000256" key="7">
    <source>
        <dbReference type="PIRSR" id="PIRSR615527-1"/>
    </source>
</evidence>
<gene>
    <name evidence="9" type="ORF">HERILL_LOCUS5696</name>
</gene>
<dbReference type="InterPro" id="IPR015527">
    <property type="entry name" value="Pept_C26_g-glut_hydrolase"/>
</dbReference>
<dbReference type="InParanoid" id="A0A7R8YUE5"/>
<evidence type="ECO:0000256" key="8">
    <source>
        <dbReference type="PROSITE-ProRule" id="PRU00607"/>
    </source>
</evidence>
<accession>A0A7R8YUE5</accession>
<dbReference type="GO" id="GO:0034722">
    <property type="term" value="F:gamma-glutamyl-peptidase activity"/>
    <property type="evidence" value="ECO:0007669"/>
    <property type="project" value="UniProtKB-UniRule"/>
</dbReference>
<dbReference type="AlphaFoldDB" id="A0A7R8YUE5"/>
<dbReference type="GO" id="GO:0005576">
    <property type="term" value="C:extracellular region"/>
    <property type="evidence" value="ECO:0007669"/>
    <property type="project" value="UniProtKB-SubCell"/>
</dbReference>
<evidence type="ECO:0000256" key="5">
    <source>
        <dbReference type="ARBA" id="ARBA00022729"/>
    </source>
</evidence>
<feature type="active site" description="Proton donor" evidence="7">
    <location>
        <position position="226"/>
    </location>
</feature>
<protein>
    <recommendedName>
        <fullName evidence="3 8">folate gamma-glutamyl hydrolase</fullName>
        <ecNumber evidence="3 8">3.4.19.9</ecNumber>
    </recommendedName>
</protein>
<evidence type="ECO:0000256" key="1">
    <source>
        <dbReference type="ARBA" id="ARBA00004239"/>
    </source>
</evidence>
<organism evidence="9 10">
    <name type="scientific">Hermetia illucens</name>
    <name type="common">Black soldier fly</name>
    <dbReference type="NCBI Taxonomy" id="343691"/>
    <lineage>
        <taxon>Eukaryota</taxon>
        <taxon>Metazoa</taxon>
        <taxon>Ecdysozoa</taxon>
        <taxon>Arthropoda</taxon>
        <taxon>Hexapoda</taxon>
        <taxon>Insecta</taxon>
        <taxon>Pterygota</taxon>
        <taxon>Neoptera</taxon>
        <taxon>Endopterygota</taxon>
        <taxon>Diptera</taxon>
        <taxon>Brachycera</taxon>
        <taxon>Stratiomyomorpha</taxon>
        <taxon>Stratiomyidae</taxon>
        <taxon>Hermetiinae</taxon>
        <taxon>Hermetia</taxon>
    </lineage>
</organism>
<keyword evidence="10" id="KW-1185">Reference proteome</keyword>
<dbReference type="GO" id="GO:0005773">
    <property type="term" value="C:vacuole"/>
    <property type="evidence" value="ECO:0007669"/>
    <property type="project" value="TreeGrafter"/>
</dbReference>
<dbReference type="InterPro" id="IPR011697">
    <property type="entry name" value="Peptidase_C26"/>
</dbReference>
<dbReference type="Gene3D" id="3.40.50.880">
    <property type="match status" value="1"/>
</dbReference>
<dbReference type="Proteomes" id="UP000594454">
    <property type="component" value="Chromosome 2"/>
</dbReference>
<dbReference type="Pfam" id="PF07722">
    <property type="entry name" value="Peptidase_C26"/>
    <property type="match status" value="1"/>
</dbReference>
<keyword evidence="6 8" id="KW-0378">Hydrolase</keyword>
<evidence type="ECO:0000313" key="10">
    <source>
        <dbReference type="Proteomes" id="UP000594454"/>
    </source>
</evidence>
<keyword evidence="5" id="KW-0732">Signal</keyword>
<dbReference type="PANTHER" id="PTHR11315:SF0">
    <property type="entry name" value="FOLATE GAMMA-GLUTAMYL HYDROLASE"/>
    <property type="match status" value="1"/>
</dbReference>
<comment type="subcellular location">
    <subcellularLocation>
        <location evidence="1">Secreted</location>
        <location evidence="1">Extracellular space</location>
    </subcellularLocation>
</comment>
<comment type="catalytic activity">
    <reaction evidence="8">
        <text>(6S)-5,6,7,8-tetrahydrofolyl-(gamma-L-Glu)(n) + (n-1) H2O = (6S)-5,6,7,8-tetrahydrofolate + (n-1) L-glutamate</text>
        <dbReference type="Rhea" id="RHEA:56784"/>
        <dbReference type="Rhea" id="RHEA-COMP:14738"/>
        <dbReference type="ChEBI" id="CHEBI:15377"/>
        <dbReference type="ChEBI" id="CHEBI:29985"/>
        <dbReference type="ChEBI" id="CHEBI:57453"/>
        <dbReference type="ChEBI" id="CHEBI:141005"/>
        <dbReference type="EC" id="3.4.19.9"/>
    </reaction>
</comment>
<proteinExistence type="inferred from homology"/>
<dbReference type="FunFam" id="3.40.50.880:FF:000054">
    <property type="entry name" value="Folate gamma-glutamyl hydrolase"/>
    <property type="match status" value="1"/>
</dbReference>
<reference evidence="9 10" key="1">
    <citation type="submission" date="2020-11" db="EMBL/GenBank/DDBJ databases">
        <authorList>
            <person name="Wallbank WR R."/>
            <person name="Pardo Diaz C."/>
            <person name="Kozak K."/>
            <person name="Martin S."/>
            <person name="Jiggins C."/>
            <person name="Moest M."/>
            <person name="Warren A I."/>
            <person name="Generalovic N T."/>
            <person name="Byers J.R.P. K."/>
            <person name="Montejo-Kovacevich G."/>
            <person name="Yen C E."/>
        </authorList>
    </citation>
    <scope>NUCLEOTIDE SEQUENCE [LARGE SCALE GENOMIC DNA]</scope>
</reference>
<dbReference type="OMA" id="KFQANDD"/>
<dbReference type="OrthoDB" id="64220at2759"/>
<dbReference type="InterPro" id="IPR029062">
    <property type="entry name" value="Class_I_gatase-like"/>
</dbReference>
<dbReference type="GO" id="GO:0046900">
    <property type="term" value="P:tetrahydrofolylpolyglutamate metabolic process"/>
    <property type="evidence" value="ECO:0007669"/>
    <property type="project" value="TreeGrafter"/>
</dbReference>
<feature type="active site" evidence="8">
    <location>
        <position position="226"/>
    </location>
</feature>
<sequence length="309" mass="35664">MNEDIPIRTNSPIIGILCVDIAHKLREKYGRQFTSYLAASYVKFVEGGGGRVVPIWIGKDRGYYKKMLQHINGVLLPGGAVFFHEENGFADAGKYIYEIATEMNKKGVYFPIFGICLGFELILYASAQKELRQDCDSVGNSLALDFQESALNSRLFGSAPKDIMSIFSTETNTFNYHKYCITKDDLKDSKIHEEWKILSTNSDAKVKNYISSVEHVKYPFYGVQFHPERNIYEHKSKHIIHSANAIKCSNYLAVFFVNEARKNGNHFEKGEEYRHSIHNFRFEIIDDKDIPWEQSYLFQKDDDYPQKKS</sequence>